<evidence type="ECO:0000313" key="2">
    <source>
        <dbReference type="EMBL" id="RHB28429.1"/>
    </source>
</evidence>
<proteinExistence type="predicted"/>
<dbReference type="Pfam" id="PF06172">
    <property type="entry name" value="Cupin_5"/>
    <property type="match status" value="1"/>
</dbReference>
<dbReference type="InterPro" id="IPR014710">
    <property type="entry name" value="RmlC-like_jellyroll"/>
</dbReference>
<dbReference type="CDD" id="cd06121">
    <property type="entry name" value="cupin_YML079wp"/>
    <property type="match status" value="1"/>
</dbReference>
<dbReference type="GeneID" id="69504110"/>
<dbReference type="EMBL" id="QSGO01000040">
    <property type="protein sequence ID" value="RHB28429.1"/>
    <property type="molecule type" value="Genomic_DNA"/>
</dbReference>
<dbReference type="AlphaFoldDB" id="A0A413V4D8"/>
<dbReference type="InterPro" id="IPR009327">
    <property type="entry name" value="Cupin_DUF985"/>
</dbReference>
<evidence type="ECO:0000313" key="3">
    <source>
        <dbReference type="Proteomes" id="UP000284379"/>
    </source>
</evidence>
<feature type="domain" description="DUF985" evidence="1">
    <location>
        <begin position="5"/>
        <end position="132"/>
    </location>
</feature>
<dbReference type="InterPro" id="IPR011051">
    <property type="entry name" value="RmlC_Cupin_sf"/>
</dbReference>
<evidence type="ECO:0000259" key="1">
    <source>
        <dbReference type="Pfam" id="PF06172"/>
    </source>
</evidence>
<gene>
    <name evidence="2" type="ORF">DW888_20680</name>
</gene>
<dbReference type="PANTHER" id="PTHR33387">
    <property type="entry name" value="RMLC-LIKE JELLY ROLL FOLD PROTEIN"/>
    <property type="match status" value="1"/>
</dbReference>
<dbReference type="Proteomes" id="UP000284379">
    <property type="component" value="Unassembled WGS sequence"/>
</dbReference>
<accession>A0A413V4D8</accession>
<dbReference type="RefSeq" id="WP_002558281.1">
    <property type="nucleotide sequence ID" value="NZ_CABJFV010000040.1"/>
</dbReference>
<comment type="caution">
    <text evidence="2">The sequence shown here is derived from an EMBL/GenBank/DDBJ whole genome shotgun (WGS) entry which is preliminary data.</text>
</comment>
<organism evidence="2 3">
    <name type="scientific">Bacteroides nordii</name>
    <dbReference type="NCBI Taxonomy" id="291645"/>
    <lineage>
        <taxon>Bacteria</taxon>
        <taxon>Pseudomonadati</taxon>
        <taxon>Bacteroidota</taxon>
        <taxon>Bacteroidia</taxon>
        <taxon>Bacteroidales</taxon>
        <taxon>Bacteroidaceae</taxon>
        <taxon>Bacteroides</taxon>
    </lineage>
</organism>
<protein>
    <submittedName>
        <fullName evidence="2">Cupin domain-containing protein</fullName>
    </submittedName>
</protein>
<sequence>MKAADWIEHLNLRRHPEGGYYREIFRTGKMVDGNKPAMTSIYYLLENNEISAFHRLSSPEVWYYHAGYPLMLYVIHPDGRLVTHLMNTDISGEQQVAIEPGCWFAAELPSHFGYALVSCAVAPAFTFDNFELGTFDELSKLFPEHEEVLRRLCQ</sequence>
<dbReference type="SUPFAM" id="SSF51182">
    <property type="entry name" value="RmlC-like cupins"/>
    <property type="match status" value="1"/>
</dbReference>
<dbReference type="InterPro" id="IPR039935">
    <property type="entry name" value="YML079W-like"/>
</dbReference>
<dbReference type="PANTHER" id="PTHR33387:SF3">
    <property type="entry name" value="DUF985 DOMAIN-CONTAINING PROTEIN"/>
    <property type="match status" value="1"/>
</dbReference>
<name>A0A413V4D8_9BACE</name>
<dbReference type="Gene3D" id="2.60.120.10">
    <property type="entry name" value="Jelly Rolls"/>
    <property type="match status" value="1"/>
</dbReference>
<reference evidence="2 3" key="1">
    <citation type="submission" date="2018-08" db="EMBL/GenBank/DDBJ databases">
        <title>A genome reference for cultivated species of the human gut microbiota.</title>
        <authorList>
            <person name="Zou Y."/>
            <person name="Xue W."/>
            <person name="Luo G."/>
        </authorList>
    </citation>
    <scope>NUCLEOTIDE SEQUENCE [LARGE SCALE GENOMIC DNA]</scope>
    <source>
        <strain evidence="2 3">AM40-30BH</strain>
    </source>
</reference>